<feature type="domain" description="Rhodanese" evidence="2">
    <location>
        <begin position="23"/>
        <end position="136"/>
    </location>
</feature>
<reference evidence="3 4" key="1">
    <citation type="journal article" date="2014" name="Nature">
        <title>An environmental bacterial taxon with a large and distinct metabolic repertoire.</title>
        <authorList>
            <person name="Wilson M.C."/>
            <person name="Mori T."/>
            <person name="Ruckert C."/>
            <person name="Uria A.R."/>
            <person name="Helf M.J."/>
            <person name="Takada K."/>
            <person name="Gernert C."/>
            <person name="Steffens U.A."/>
            <person name="Heycke N."/>
            <person name="Schmitt S."/>
            <person name="Rinke C."/>
            <person name="Helfrich E.J."/>
            <person name="Brachmann A.O."/>
            <person name="Gurgui C."/>
            <person name="Wakimoto T."/>
            <person name="Kracht M."/>
            <person name="Crusemann M."/>
            <person name="Hentschel U."/>
            <person name="Abe I."/>
            <person name="Matsunaga S."/>
            <person name="Kalinowski J."/>
            <person name="Takeyama H."/>
            <person name="Piel J."/>
        </authorList>
    </citation>
    <scope>NUCLEOTIDE SEQUENCE [LARGE SCALE GENOMIC DNA]</scope>
    <source>
        <strain evidence="4">TSY1</strain>
    </source>
</reference>
<evidence type="ECO:0000259" key="2">
    <source>
        <dbReference type="PROSITE" id="PS50206"/>
    </source>
</evidence>
<keyword evidence="1" id="KW-0677">Repeat</keyword>
<dbReference type="PANTHER" id="PTHR43855">
    <property type="entry name" value="THIOSULFATE SULFURTRANSFERASE"/>
    <property type="match status" value="1"/>
</dbReference>
<feature type="domain" description="Rhodanese" evidence="2">
    <location>
        <begin position="166"/>
        <end position="239"/>
    </location>
</feature>
<comment type="caution">
    <text evidence="3">The sequence shown here is derived from an EMBL/GenBank/DDBJ whole genome shotgun (WGS) entry which is preliminary data.</text>
</comment>
<dbReference type="SUPFAM" id="SSF52821">
    <property type="entry name" value="Rhodanese/Cell cycle control phosphatase"/>
    <property type="match status" value="2"/>
</dbReference>
<evidence type="ECO:0000313" key="4">
    <source>
        <dbReference type="Proteomes" id="UP000019141"/>
    </source>
</evidence>
<dbReference type="InterPro" id="IPR036873">
    <property type="entry name" value="Rhodanese-like_dom_sf"/>
</dbReference>
<dbReference type="InterPro" id="IPR051126">
    <property type="entry name" value="Thiosulfate_sulfurtransferase"/>
</dbReference>
<dbReference type="Pfam" id="PF00581">
    <property type="entry name" value="Rhodanese"/>
    <property type="match status" value="2"/>
</dbReference>
<keyword evidence="4" id="KW-1185">Reference proteome</keyword>
<name>W4LRM8_ENTF1</name>
<gene>
    <name evidence="3" type="ORF">ETSY1_10510</name>
</gene>
<dbReference type="SMART" id="SM00450">
    <property type="entry name" value="RHOD"/>
    <property type="match status" value="1"/>
</dbReference>
<dbReference type="EMBL" id="AZHW01000319">
    <property type="protein sequence ID" value="ETX00643.1"/>
    <property type="molecule type" value="Genomic_DNA"/>
</dbReference>
<dbReference type="Proteomes" id="UP000019141">
    <property type="component" value="Unassembled WGS sequence"/>
</dbReference>
<evidence type="ECO:0000256" key="1">
    <source>
        <dbReference type="ARBA" id="ARBA00022737"/>
    </source>
</evidence>
<dbReference type="PANTHER" id="PTHR43855:SF1">
    <property type="entry name" value="THIOSULFATE SULFURTRANSFERASE"/>
    <property type="match status" value="1"/>
</dbReference>
<evidence type="ECO:0000313" key="3">
    <source>
        <dbReference type="EMBL" id="ETX00643.1"/>
    </source>
</evidence>
<sequence length="239" mass="26625">MATEGYVQPDLLVETDWLAARLDDPDLRIVDCDPIDAYTRAHIKHAIGIPVHHYIKEPGYAENPRQKPLVAPPDTMKALMEELGIGDGRLVVAYDSNGCLWSARLWWVLNYYGHTNVKVLNGGWKKWVDEGRPVSIDRATHPPAVFTPSPQADLLCTLDYGRDNVGNADVVYLDVRSDGEWDGSNSRGNQRSGRIPGAVHLEWLHLVTSDKYKTIKPAAELRGMLEAVGATPDKEIVTY</sequence>
<dbReference type="HOGENOM" id="CLU_031618_3_0_7"/>
<dbReference type="Gene3D" id="3.40.250.10">
    <property type="entry name" value="Rhodanese-like domain"/>
    <property type="match status" value="2"/>
</dbReference>
<dbReference type="InterPro" id="IPR001763">
    <property type="entry name" value="Rhodanese-like_dom"/>
</dbReference>
<dbReference type="AlphaFoldDB" id="W4LRM8"/>
<protein>
    <recommendedName>
        <fullName evidence="2">Rhodanese domain-containing protein</fullName>
    </recommendedName>
</protein>
<proteinExistence type="predicted"/>
<organism evidence="3 4">
    <name type="scientific">Entotheonella factor</name>
    <dbReference type="NCBI Taxonomy" id="1429438"/>
    <lineage>
        <taxon>Bacteria</taxon>
        <taxon>Pseudomonadati</taxon>
        <taxon>Nitrospinota/Tectimicrobiota group</taxon>
        <taxon>Candidatus Tectimicrobiota</taxon>
        <taxon>Candidatus Entotheonellia</taxon>
        <taxon>Candidatus Entotheonellales</taxon>
        <taxon>Candidatus Entotheonellaceae</taxon>
        <taxon>Candidatus Entotheonella</taxon>
    </lineage>
</organism>
<dbReference type="PROSITE" id="PS50206">
    <property type="entry name" value="RHODANESE_3"/>
    <property type="match status" value="2"/>
</dbReference>
<accession>W4LRM8</accession>
<dbReference type="CDD" id="cd01448">
    <property type="entry name" value="TST_Repeat_1"/>
    <property type="match status" value="1"/>
</dbReference>